<comment type="caution">
    <text evidence="1">The sequence shown here is derived from an EMBL/GenBank/DDBJ whole genome shotgun (WGS) entry which is preliminary data.</text>
</comment>
<accession>A0ABD3K4P7</accession>
<dbReference type="Proteomes" id="UP001634007">
    <property type="component" value="Unassembled WGS sequence"/>
</dbReference>
<organism evidence="1 2">
    <name type="scientific">Eucalyptus globulus</name>
    <name type="common">Tasmanian blue gum</name>
    <dbReference type="NCBI Taxonomy" id="34317"/>
    <lineage>
        <taxon>Eukaryota</taxon>
        <taxon>Viridiplantae</taxon>
        <taxon>Streptophyta</taxon>
        <taxon>Embryophyta</taxon>
        <taxon>Tracheophyta</taxon>
        <taxon>Spermatophyta</taxon>
        <taxon>Magnoliopsida</taxon>
        <taxon>eudicotyledons</taxon>
        <taxon>Gunneridae</taxon>
        <taxon>Pentapetalae</taxon>
        <taxon>rosids</taxon>
        <taxon>malvids</taxon>
        <taxon>Myrtales</taxon>
        <taxon>Myrtaceae</taxon>
        <taxon>Myrtoideae</taxon>
        <taxon>Eucalypteae</taxon>
        <taxon>Eucalyptus</taxon>
    </lineage>
</organism>
<sequence length="144" mass="16858">MSQDLLHKSSDNSSFGFNYSRSSIWSLLLPRSHFPIDPGCFASPKKLFFSFAPQKTTKKKKKINLSVSNKKRMVKTKIELIMISKCKSISRRRRRRRDSTVCMKLSNYLYGLYFFYLKKENVGINILLKKQFSIFLPELITKCA</sequence>
<reference evidence="1 2" key="1">
    <citation type="submission" date="2024-11" db="EMBL/GenBank/DDBJ databases">
        <title>Chromosome-level genome assembly of Eucalyptus globulus Labill. provides insights into its genome evolution.</title>
        <authorList>
            <person name="Li X."/>
        </authorList>
    </citation>
    <scope>NUCLEOTIDE SEQUENCE [LARGE SCALE GENOMIC DNA]</scope>
    <source>
        <strain evidence="1">CL2024</strain>
        <tissue evidence="1">Fresh tender leaves</tissue>
    </source>
</reference>
<evidence type="ECO:0000313" key="1">
    <source>
        <dbReference type="EMBL" id="KAL3734653.1"/>
    </source>
</evidence>
<name>A0ABD3K4P7_EUCGL</name>
<keyword evidence="2" id="KW-1185">Reference proteome</keyword>
<protein>
    <submittedName>
        <fullName evidence="1">Uncharacterized protein</fullName>
    </submittedName>
</protein>
<proteinExistence type="predicted"/>
<evidence type="ECO:0000313" key="2">
    <source>
        <dbReference type="Proteomes" id="UP001634007"/>
    </source>
</evidence>
<gene>
    <name evidence="1" type="ORF">ACJRO7_023925</name>
</gene>
<dbReference type="AlphaFoldDB" id="A0ABD3K4P7"/>
<dbReference type="EMBL" id="JBJKBG010000006">
    <property type="protein sequence ID" value="KAL3734653.1"/>
    <property type="molecule type" value="Genomic_DNA"/>
</dbReference>